<reference evidence="1 2" key="1">
    <citation type="journal article" date="2010" name="Nature">
        <title>Genome sequence of the palaeopolyploid soybean.</title>
        <authorList>
            <person name="Schmutz J."/>
            <person name="Cannon S.B."/>
            <person name="Schlueter J."/>
            <person name="Ma J."/>
            <person name="Mitros T."/>
            <person name="Nelson W."/>
            <person name="Hyten D.L."/>
            <person name="Song Q."/>
            <person name="Thelen J.J."/>
            <person name="Cheng J."/>
            <person name="Xu D."/>
            <person name="Hellsten U."/>
            <person name="May G.D."/>
            <person name="Yu Y."/>
            <person name="Sakurai T."/>
            <person name="Umezawa T."/>
            <person name="Bhattacharyya M.K."/>
            <person name="Sandhu D."/>
            <person name="Valliyodan B."/>
            <person name="Lindquist E."/>
            <person name="Peto M."/>
            <person name="Grant D."/>
            <person name="Shu S."/>
            <person name="Goodstein D."/>
            <person name="Barry K."/>
            <person name="Futrell-Griggs M."/>
            <person name="Abernathy B."/>
            <person name="Du J."/>
            <person name="Tian Z."/>
            <person name="Zhu L."/>
            <person name="Gill N."/>
            <person name="Joshi T."/>
            <person name="Libault M."/>
            <person name="Sethuraman A."/>
            <person name="Zhang X.-C."/>
            <person name="Shinozaki K."/>
            <person name="Nguyen H.T."/>
            <person name="Wing R.A."/>
            <person name="Cregan P."/>
            <person name="Specht J."/>
            <person name="Grimwood J."/>
            <person name="Rokhsar D."/>
            <person name="Stacey G."/>
            <person name="Shoemaker R.C."/>
            <person name="Jackson S.A."/>
        </authorList>
    </citation>
    <scope>NUCLEOTIDE SEQUENCE</scope>
    <source>
        <strain evidence="2">cv. Williams 82</strain>
        <tissue evidence="1">Callus</tissue>
    </source>
</reference>
<reference evidence="2" key="2">
    <citation type="submission" date="2018-02" db="UniProtKB">
        <authorList>
            <consortium name="EnsemblPlants"/>
        </authorList>
    </citation>
    <scope>IDENTIFICATION</scope>
    <source>
        <strain evidence="2">Williams 82</strain>
    </source>
</reference>
<proteinExistence type="predicted"/>
<evidence type="ECO:0000313" key="2">
    <source>
        <dbReference type="EnsemblPlants" id="KRH50188"/>
    </source>
</evidence>
<gene>
    <name evidence="1" type="ORF">GLYMA_07G206600</name>
</gene>
<dbReference type="HOGENOM" id="CLU_2188712_0_0_1"/>
<dbReference type="Gramene" id="KRH50188">
    <property type="protein sequence ID" value="KRH50188"/>
    <property type="gene ID" value="GLYMA_07G206600"/>
</dbReference>
<dbReference type="SMR" id="K7L2W4"/>
<dbReference type="Proteomes" id="UP000008827">
    <property type="component" value="Chromosome 7"/>
</dbReference>
<protein>
    <submittedName>
        <fullName evidence="1 2">Uncharacterized protein</fullName>
    </submittedName>
</protein>
<dbReference type="EMBL" id="CM000840">
    <property type="protein sequence ID" value="KRH50188.1"/>
    <property type="molecule type" value="Genomic_DNA"/>
</dbReference>
<evidence type="ECO:0000313" key="1">
    <source>
        <dbReference type="EMBL" id="KRH50188.1"/>
    </source>
</evidence>
<dbReference type="EnsemblPlants" id="KRH50188">
    <property type="protein sequence ID" value="KRH50188"/>
    <property type="gene ID" value="GLYMA_07G206600"/>
</dbReference>
<organism evidence="1">
    <name type="scientific">Glycine max</name>
    <name type="common">Soybean</name>
    <name type="synonym">Glycine hispida</name>
    <dbReference type="NCBI Taxonomy" id="3847"/>
    <lineage>
        <taxon>Eukaryota</taxon>
        <taxon>Viridiplantae</taxon>
        <taxon>Streptophyta</taxon>
        <taxon>Embryophyta</taxon>
        <taxon>Tracheophyta</taxon>
        <taxon>Spermatophyta</taxon>
        <taxon>Magnoliopsida</taxon>
        <taxon>eudicotyledons</taxon>
        <taxon>Gunneridae</taxon>
        <taxon>Pentapetalae</taxon>
        <taxon>rosids</taxon>
        <taxon>fabids</taxon>
        <taxon>Fabales</taxon>
        <taxon>Fabaceae</taxon>
        <taxon>Papilionoideae</taxon>
        <taxon>50 kb inversion clade</taxon>
        <taxon>NPAAA clade</taxon>
        <taxon>indigoferoid/millettioid clade</taxon>
        <taxon>Phaseoleae</taxon>
        <taxon>Glycine</taxon>
        <taxon>Glycine subgen. Soja</taxon>
    </lineage>
</organism>
<accession>K7L2W4</accession>
<dbReference type="PaxDb" id="3847-GLYMA07G32785.1"/>
<evidence type="ECO:0000313" key="3">
    <source>
        <dbReference type="Proteomes" id="UP000008827"/>
    </source>
</evidence>
<name>K7L2W4_SOYBN</name>
<dbReference type="AlphaFoldDB" id="K7L2W4"/>
<sequence length="109" mass="12632">MVYETYVDLHDYHCIICHIAPLKALVYTNSPTQHSNKFHLAGSKLQNPFIYILCHYHTISHRLIIFLTNSPLLGTNFHRQKLSASKVTQVIKVLKDSMRLQIQPQNQGF</sequence>
<reference evidence="1" key="3">
    <citation type="submission" date="2018-07" db="EMBL/GenBank/DDBJ databases">
        <title>WGS assembly of Glycine max.</title>
        <authorList>
            <person name="Schmutz J."/>
            <person name="Cannon S."/>
            <person name="Schlueter J."/>
            <person name="Ma J."/>
            <person name="Mitros T."/>
            <person name="Nelson W."/>
            <person name="Hyten D."/>
            <person name="Song Q."/>
            <person name="Thelen J."/>
            <person name="Cheng J."/>
            <person name="Xu D."/>
            <person name="Hellsten U."/>
            <person name="May G."/>
            <person name="Yu Y."/>
            <person name="Sakurai T."/>
            <person name="Umezawa T."/>
            <person name="Bhattacharyya M."/>
            <person name="Sandhu D."/>
            <person name="Valliyodan B."/>
            <person name="Lindquist E."/>
            <person name="Peto M."/>
            <person name="Grant D."/>
            <person name="Shu S."/>
            <person name="Goodstein D."/>
            <person name="Barry K."/>
            <person name="Futrell-Griggs M."/>
            <person name="Abernathy B."/>
            <person name="Du J."/>
            <person name="Tian Z."/>
            <person name="Zhu L."/>
            <person name="Gill N."/>
            <person name="Joshi T."/>
            <person name="Libault M."/>
            <person name="Sethuraman A."/>
            <person name="Zhang X."/>
            <person name="Shinozaki K."/>
            <person name="Nguyen H."/>
            <person name="Wing R."/>
            <person name="Cregan P."/>
            <person name="Specht J."/>
            <person name="Grimwood J."/>
            <person name="Rokhsar D."/>
            <person name="Stacey G."/>
            <person name="Shoemaker R."/>
            <person name="Jackson S."/>
        </authorList>
    </citation>
    <scope>NUCLEOTIDE SEQUENCE</scope>
    <source>
        <tissue evidence="1">Callus</tissue>
    </source>
</reference>
<keyword evidence="3" id="KW-1185">Reference proteome</keyword>
<dbReference type="InParanoid" id="K7L2W4"/>